<evidence type="ECO:0000256" key="2">
    <source>
        <dbReference type="ARBA" id="ARBA00004651"/>
    </source>
</evidence>
<dbReference type="PANTHER" id="PTHR10489:SF611">
    <property type="entry name" value="C-C CHEMOKINE RECEPTOR TYPE 6"/>
    <property type="match status" value="1"/>
</dbReference>
<dbReference type="PANTHER" id="PTHR10489">
    <property type="entry name" value="CELL ADHESION MOLECULE"/>
    <property type="match status" value="1"/>
</dbReference>
<evidence type="ECO:0000256" key="3">
    <source>
        <dbReference type="ARBA" id="ARBA00022475"/>
    </source>
</evidence>
<gene>
    <name evidence="16" type="primary">CCR6</name>
</gene>
<evidence type="ECO:0000256" key="9">
    <source>
        <dbReference type="ARBA" id="ARBA00023157"/>
    </source>
</evidence>
<evidence type="ECO:0000256" key="10">
    <source>
        <dbReference type="ARBA" id="ARBA00023170"/>
    </source>
</evidence>
<dbReference type="AlphaFoldDB" id="A0A8C5M5Z0"/>
<comment type="similarity">
    <text evidence="13">Belongs to the G-protein coupled receptor 1 family.</text>
</comment>
<feature type="domain" description="G-protein coupled receptors family 1 profile" evidence="15">
    <location>
        <begin position="49"/>
        <end position="304"/>
    </location>
</feature>
<keyword evidence="4 13" id="KW-0812">Transmembrane</keyword>
<keyword evidence="9" id="KW-1015">Disulfide bond</keyword>
<dbReference type="GO" id="GO:0007204">
    <property type="term" value="P:positive regulation of cytosolic calcium ion concentration"/>
    <property type="evidence" value="ECO:0007669"/>
    <property type="project" value="TreeGrafter"/>
</dbReference>
<dbReference type="GO" id="GO:0009897">
    <property type="term" value="C:external side of plasma membrane"/>
    <property type="evidence" value="ECO:0007669"/>
    <property type="project" value="TreeGrafter"/>
</dbReference>
<sequence>MKNVTDEYDFSGFEVDDNDKPCHLEEFGLFKKKFVPVAYALIFTLGLLGNVLVIVTFNYYKRAKSMTDVYLLNMAVADILLVLTLPFWAVYYHEDQWIFQDFMCKLLRSIYAINFNCSMILLACIAIDRYIAIVQVTKSFKFRNTAMAYKKVISLIVWVFSACLSSVTFYFNKCYKVFESHWVCEPNYNGSVMPLNLKFAVIIVQVTIGFFIPLLIMIFCYTFIIKTLLQAQNSQRHKAIRVIVSVVAVFLVCQFPYNVLLLKKGINMLYRSGSDCSVYSNNFYSLFITEVFAFCHCCFNPAIYAFVGVKFRNYFMKIMQDLWCVGKKYIAGNRSSRMSSEAYTYRKTSEVYTNEGGSSFTM</sequence>
<dbReference type="Gene3D" id="1.20.1070.10">
    <property type="entry name" value="Rhodopsin 7-helix transmembrane proteins"/>
    <property type="match status" value="1"/>
</dbReference>
<dbReference type="InterPro" id="IPR017452">
    <property type="entry name" value="GPCR_Rhodpsn_7TM"/>
</dbReference>
<reference evidence="16" key="2">
    <citation type="submission" date="2025-09" db="UniProtKB">
        <authorList>
            <consortium name="Ensembl"/>
        </authorList>
    </citation>
    <scope>IDENTIFICATION</scope>
</reference>
<feature type="transmembrane region" description="Helical" evidence="14">
    <location>
        <begin position="69"/>
        <end position="91"/>
    </location>
</feature>
<dbReference type="InterPro" id="IPR050119">
    <property type="entry name" value="CCR1-9-like"/>
</dbReference>
<feature type="transmembrane region" description="Helical" evidence="14">
    <location>
        <begin position="152"/>
        <end position="171"/>
    </location>
</feature>
<protein>
    <submittedName>
        <fullName evidence="16">C-C motif chemokine receptor 6</fullName>
    </submittedName>
</protein>
<keyword evidence="17" id="KW-1185">Reference proteome</keyword>
<dbReference type="GO" id="GO:0019722">
    <property type="term" value="P:calcium-mediated signaling"/>
    <property type="evidence" value="ECO:0007669"/>
    <property type="project" value="TreeGrafter"/>
</dbReference>
<dbReference type="FunFam" id="1.20.1070.10:FF:000035">
    <property type="entry name" value="C-C chemokine receptor type 6"/>
    <property type="match status" value="1"/>
</dbReference>
<dbReference type="GO" id="GO:0006955">
    <property type="term" value="P:immune response"/>
    <property type="evidence" value="ECO:0007669"/>
    <property type="project" value="TreeGrafter"/>
</dbReference>
<dbReference type="PROSITE" id="PS00237">
    <property type="entry name" value="G_PROTEIN_RECEP_F1_1"/>
    <property type="match status" value="1"/>
</dbReference>
<dbReference type="PRINTS" id="PR00645">
    <property type="entry name" value="CXCCHMKINER4"/>
</dbReference>
<keyword evidence="11" id="KW-0325">Glycoprotein</keyword>
<proteinExistence type="inferred from homology"/>
<keyword evidence="7 13" id="KW-0297">G-protein coupled receptor</keyword>
<evidence type="ECO:0000259" key="15">
    <source>
        <dbReference type="PROSITE" id="PS50262"/>
    </source>
</evidence>
<keyword evidence="10 13" id="KW-0675">Receptor</keyword>
<feature type="transmembrane region" description="Helical" evidence="14">
    <location>
        <begin position="111"/>
        <end position="131"/>
    </location>
</feature>
<keyword evidence="8 14" id="KW-0472">Membrane</keyword>
<evidence type="ECO:0000256" key="11">
    <source>
        <dbReference type="ARBA" id="ARBA00023180"/>
    </source>
</evidence>
<dbReference type="GO" id="GO:0060326">
    <property type="term" value="P:cell chemotaxis"/>
    <property type="evidence" value="ECO:0007669"/>
    <property type="project" value="TreeGrafter"/>
</dbReference>
<evidence type="ECO:0000313" key="17">
    <source>
        <dbReference type="Proteomes" id="UP000694569"/>
    </source>
</evidence>
<evidence type="ECO:0000256" key="8">
    <source>
        <dbReference type="ARBA" id="ARBA00023136"/>
    </source>
</evidence>
<dbReference type="GO" id="GO:0019957">
    <property type="term" value="F:C-C chemokine binding"/>
    <property type="evidence" value="ECO:0007669"/>
    <property type="project" value="TreeGrafter"/>
</dbReference>
<accession>A0A8C5M5Z0</accession>
<keyword evidence="6 14" id="KW-1133">Transmembrane helix</keyword>
<dbReference type="Pfam" id="PF00001">
    <property type="entry name" value="7tm_1"/>
    <property type="match status" value="1"/>
</dbReference>
<dbReference type="Proteomes" id="UP000694569">
    <property type="component" value="Unplaced"/>
</dbReference>
<feature type="transmembrane region" description="Helical" evidence="14">
    <location>
        <begin position="199"/>
        <end position="221"/>
    </location>
</feature>
<feature type="transmembrane region" description="Helical" evidence="14">
    <location>
        <begin position="282"/>
        <end position="307"/>
    </location>
</feature>
<keyword evidence="12 13" id="KW-0807">Transducer</keyword>
<dbReference type="InterPro" id="IPR000276">
    <property type="entry name" value="GPCR_Rhodpsn"/>
</dbReference>
<feature type="transmembrane region" description="Helical" evidence="14">
    <location>
        <begin position="37"/>
        <end position="57"/>
    </location>
</feature>
<dbReference type="GeneTree" id="ENSGT01030000234667"/>
<evidence type="ECO:0000256" key="4">
    <source>
        <dbReference type="ARBA" id="ARBA00022692"/>
    </source>
</evidence>
<comment type="subcellular location">
    <subcellularLocation>
        <location evidence="2">Cell membrane</location>
        <topology evidence="2">Multi-pass membrane protein</topology>
    </subcellularLocation>
    <subcellularLocation>
        <location evidence="1">Early endosome</location>
    </subcellularLocation>
</comment>
<evidence type="ECO:0000256" key="6">
    <source>
        <dbReference type="ARBA" id="ARBA00022989"/>
    </source>
</evidence>
<evidence type="ECO:0000313" key="16">
    <source>
        <dbReference type="Ensembl" id="ENSLLEP00000009144.1"/>
    </source>
</evidence>
<evidence type="ECO:0000256" key="13">
    <source>
        <dbReference type="RuleBase" id="RU000688"/>
    </source>
</evidence>
<evidence type="ECO:0000256" key="12">
    <source>
        <dbReference type="ARBA" id="ARBA00023224"/>
    </source>
</evidence>
<dbReference type="Ensembl" id="ENSLLET00000009498.1">
    <property type="protein sequence ID" value="ENSLLEP00000009144.1"/>
    <property type="gene ID" value="ENSLLEG00000005837.1"/>
</dbReference>
<dbReference type="PRINTS" id="PR00657">
    <property type="entry name" value="CCCHEMOKINER"/>
</dbReference>
<dbReference type="GO" id="GO:0005769">
    <property type="term" value="C:early endosome"/>
    <property type="evidence" value="ECO:0007669"/>
    <property type="project" value="UniProtKB-SubCell"/>
</dbReference>
<organism evidence="16 17">
    <name type="scientific">Leptobrachium leishanense</name>
    <name type="common">Leishan spiny toad</name>
    <dbReference type="NCBI Taxonomy" id="445787"/>
    <lineage>
        <taxon>Eukaryota</taxon>
        <taxon>Metazoa</taxon>
        <taxon>Chordata</taxon>
        <taxon>Craniata</taxon>
        <taxon>Vertebrata</taxon>
        <taxon>Euteleostomi</taxon>
        <taxon>Amphibia</taxon>
        <taxon>Batrachia</taxon>
        <taxon>Anura</taxon>
        <taxon>Pelobatoidea</taxon>
        <taxon>Megophryidae</taxon>
        <taxon>Leptobrachium</taxon>
    </lineage>
</organism>
<feature type="transmembrane region" description="Helical" evidence="14">
    <location>
        <begin position="242"/>
        <end position="262"/>
    </location>
</feature>
<evidence type="ECO:0000256" key="1">
    <source>
        <dbReference type="ARBA" id="ARBA00004412"/>
    </source>
</evidence>
<dbReference type="InterPro" id="IPR000355">
    <property type="entry name" value="Chemokine_rcpt"/>
</dbReference>
<evidence type="ECO:0000256" key="7">
    <source>
        <dbReference type="ARBA" id="ARBA00023040"/>
    </source>
</evidence>
<dbReference type="SUPFAM" id="SSF81321">
    <property type="entry name" value="Family A G protein-coupled receptor-like"/>
    <property type="match status" value="1"/>
</dbReference>
<dbReference type="PRINTS" id="PR00237">
    <property type="entry name" value="GPCRRHODOPSN"/>
</dbReference>
<evidence type="ECO:0000256" key="5">
    <source>
        <dbReference type="ARBA" id="ARBA00022753"/>
    </source>
</evidence>
<evidence type="ECO:0000256" key="14">
    <source>
        <dbReference type="SAM" id="Phobius"/>
    </source>
</evidence>
<dbReference type="OrthoDB" id="5970631at2759"/>
<dbReference type="GO" id="GO:0016493">
    <property type="term" value="F:C-C chemokine receptor activity"/>
    <property type="evidence" value="ECO:0007669"/>
    <property type="project" value="TreeGrafter"/>
</dbReference>
<keyword evidence="3" id="KW-1003">Cell membrane</keyword>
<dbReference type="PROSITE" id="PS50262">
    <property type="entry name" value="G_PROTEIN_RECEP_F1_2"/>
    <property type="match status" value="1"/>
</dbReference>
<reference evidence="16" key="1">
    <citation type="submission" date="2025-08" db="UniProtKB">
        <authorList>
            <consortium name="Ensembl"/>
        </authorList>
    </citation>
    <scope>IDENTIFICATION</scope>
</reference>
<name>A0A8C5M5Z0_9ANUR</name>
<keyword evidence="5" id="KW-0967">Endosome</keyword>
<dbReference type="InterPro" id="IPR001277">
    <property type="entry name" value="CXCR4/ACKR2"/>
</dbReference>